<dbReference type="PANTHER" id="PTHR33797">
    <property type="entry name" value="ORGANIC HYDROPEROXIDE RESISTANCE PROTEIN-LIKE"/>
    <property type="match status" value="1"/>
</dbReference>
<dbReference type="AlphaFoldDB" id="A0AAV2UYF2"/>
<gene>
    <name evidence="2" type="ORF">LPO_2068</name>
</gene>
<dbReference type="InterPro" id="IPR003718">
    <property type="entry name" value="OsmC/Ohr_fam"/>
</dbReference>
<organism evidence="2 3">
    <name type="scientific">Legionella pneumophila subsp. pneumophila</name>
    <dbReference type="NCBI Taxonomy" id="91891"/>
    <lineage>
        <taxon>Bacteria</taxon>
        <taxon>Pseudomonadati</taxon>
        <taxon>Pseudomonadota</taxon>
        <taxon>Gammaproteobacteria</taxon>
        <taxon>Legionellales</taxon>
        <taxon>Legionellaceae</taxon>
        <taxon>Legionella</taxon>
    </lineage>
</organism>
<dbReference type="InterPro" id="IPR036102">
    <property type="entry name" value="OsmC/Ohrsf"/>
</dbReference>
<evidence type="ECO:0000313" key="3">
    <source>
        <dbReference type="Proteomes" id="UP000010102"/>
    </source>
</evidence>
<accession>A0AAV2UYF2</accession>
<dbReference type="NCBIfam" id="TIGR03561">
    <property type="entry name" value="organ_hyd_perox"/>
    <property type="match status" value="1"/>
</dbReference>
<comment type="similarity">
    <text evidence="1">Belongs to the OsmC/Ohr family.</text>
</comment>
<dbReference type="PANTHER" id="PTHR33797:SF2">
    <property type="entry name" value="ORGANIC HYDROPEROXIDE RESISTANCE PROTEIN-LIKE"/>
    <property type="match status" value="1"/>
</dbReference>
<proteinExistence type="inferred from homology"/>
<dbReference type="InterPro" id="IPR019953">
    <property type="entry name" value="OHR"/>
</dbReference>
<dbReference type="Gene3D" id="2.20.25.10">
    <property type="match status" value="1"/>
</dbReference>
<dbReference type="EMBL" id="FQ958210">
    <property type="protein sequence ID" value="CCD06067.1"/>
    <property type="molecule type" value="Genomic_DNA"/>
</dbReference>
<protein>
    <submittedName>
        <fullName evidence="2">Organic hydroperoxide resistance protein OsmC</fullName>
    </submittedName>
</protein>
<sequence>MKALYTAIAKTHGGRNGHVETTDGLLKLDLVMPRELGGEGGATNPEQLFAVGYAACFESAIRHVANVQKISLEDVSMTSEVSLYATPEKGFKLGVALHAYITGLNQNEAEALVAKAHEVCPYSNAIRGNVEVKLGVSVKR</sequence>
<dbReference type="Gene3D" id="3.30.300.20">
    <property type="match status" value="1"/>
</dbReference>
<dbReference type="KEGG" id="lpo:LPO_2068"/>
<reference evidence="2 3" key="1">
    <citation type="submission" date="2011-07" db="EMBL/GenBank/DDBJ databases">
        <authorList>
            <person name="Genoscope - CEA"/>
        </authorList>
    </citation>
    <scope>NUCLEOTIDE SEQUENCE [LARGE SCALE GENOMIC DNA]</scope>
    <source>
        <strain evidence="3">lorraine</strain>
    </source>
</reference>
<evidence type="ECO:0000313" key="2">
    <source>
        <dbReference type="EMBL" id="CCD06067.1"/>
    </source>
</evidence>
<dbReference type="RefSeq" id="WP_014842025.1">
    <property type="nucleotide sequence ID" value="NC_018139.1"/>
</dbReference>
<dbReference type="Pfam" id="PF02566">
    <property type="entry name" value="OsmC"/>
    <property type="match status" value="1"/>
</dbReference>
<evidence type="ECO:0000256" key="1">
    <source>
        <dbReference type="ARBA" id="ARBA00007378"/>
    </source>
</evidence>
<dbReference type="SUPFAM" id="SSF82784">
    <property type="entry name" value="OsmC-like"/>
    <property type="match status" value="1"/>
</dbReference>
<dbReference type="Proteomes" id="UP000010102">
    <property type="component" value="Chromosome"/>
</dbReference>
<dbReference type="GO" id="GO:0006979">
    <property type="term" value="P:response to oxidative stress"/>
    <property type="evidence" value="ECO:0007669"/>
    <property type="project" value="InterPro"/>
</dbReference>
<name>A0AAV2UYF2_LEGPN</name>
<dbReference type="InterPro" id="IPR015946">
    <property type="entry name" value="KH_dom-like_a/b"/>
</dbReference>